<reference evidence="4" key="2">
    <citation type="journal article" date="2023" name="IMA Fungus">
        <title>Comparative genomic study of the Penicillium genus elucidates a diverse pangenome and 15 lateral gene transfer events.</title>
        <authorList>
            <person name="Petersen C."/>
            <person name="Sorensen T."/>
            <person name="Nielsen M.R."/>
            <person name="Sondergaard T.E."/>
            <person name="Sorensen J.L."/>
            <person name="Fitzpatrick D.A."/>
            <person name="Frisvad J.C."/>
            <person name="Nielsen K.L."/>
        </authorList>
    </citation>
    <scope>NUCLEOTIDE SEQUENCE</scope>
    <source>
        <strain evidence="4">IBT 30761</strain>
    </source>
</reference>
<evidence type="ECO:0000256" key="3">
    <source>
        <dbReference type="ARBA" id="ARBA00023002"/>
    </source>
</evidence>
<reference evidence="4" key="1">
    <citation type="submission" date="2022-11" db="EMBL/GenBank/DDBJ databases">
        <authorList>
            <person name="Petersen C."/>
        </authorList>
    </citation>
    <scope>NUCLEOTIDE SEQUENCE</scope>
    <source>
        <strain evidence="4">IBT 30761</strain>
    </source>
</reference>
<dbReference type="GO" id="GO:0016491">
    <property type="term" value="F:oxidoreductase activity"/>
    <property type="evidence" value="ECO:0007669"/>
    <property type="project" value="UniProtKB-KW"/>
</dbReference>
<dbReference type="RefSeq" id="XP_056475911.1">
    <property type="nucleotide sequence ID" value="XM_056615554.1"/>
</dbReference>
<dbReference type="PANTHER" id="PTHR24321">
    <property type="entry name" value="DEHYDROGENASES, SHORT CHAIN"/>
    <property type="match status" value="1"/>
</dbReference>
<keyword evidence="5" id="KW-1185">Reference proteome</keyword>
<dbReference type="OrthoDB" id="5840532at2759"/>
<dbReference type="PRINTS" id="PR00081">
    <property type="entry name" value="GDHRDH"/>
</dbReference>
<dbReference type="Proteomes" id="UP001149074">
    <property type="component" value="Unassembled WGS sequence"/>
</dbReference>
<dbReference type="PANTHER" id="PTHR24321:SF12">
    <property type="entry name" value="SHORT-CHAIN DEHYDROGENASE_REDUCTASE FAMILY, PUTATIVE (AFU_ORTHOLOGUE AFUA_5G14340)-RELATED"/>
    <property type="match status" value="1"/>
</dbReference>
<dbReference type="EMBL" id="JAPQKI010000004">
    <property type="protein sequence ID" value="KAJ5102531.1"/>
    <property type="molecule type" value="Genomic_DNA"/>
</dbReference>
<evidence type="ECO:0000256" key="2">
    <source>
        <dbReference type="ARBA" id="ARBA00022857"/>
    </source>
</evidence>
<dbReference type="FunFam" id="3.40.50.720:FF:000084">
    <property type="entry name" value="Short-chain dehydrogenase reductase"/>
    <property type="match status" value="1"/>
</dbReference>
<dbReference type="Gene3D" id="3.40.50.720">
    <property type="entry name" value="NAD(P)-binding Rossmann-like Domain"/>
    <property type="match status" value="1"/>
</dbReference>
<evidence type="ECO:0000313" key="4">
    <source>
        <dbReference type="EMBL" id="KAJ5102531.1"/>
    </source>
</evidence>
<proteinExistence type="inferred from homology"/>
<dbReference type="AlphaFoldDB" id="A0A9W9FLS1"/>
<gene>
    <name evidence="4" type="ORF">N7532_003060</name>
</gene>
<comment type="caution">
    <text evidence="4">The sequence shown here is derived from an EMBL/GenBank/DDBJ whole genome shotgun (WGS) entry which is preliminary data.</text>
</comment>
<keyword evidence="2" id="KW-0521">NADP</keyword>
<evidence type="ECO:0000313" key="5">
    <source>
        <dbReference type="Proteomes" id="UP001149074"/>
    </source>
</evidence>
<dbReference type="GeneID" id="81354533"/>
<evidence type="ECO:0000256" key="1">
    <source>
        <dbReference type="ARBA" id="ARBA00006484"/>
    </source>
</evidence>
<dbReference type="InterPro" id="IPR002347">
    <property type="entry name" value="SDR_fam"/>
</dbReference>
<dbReference type="Pfam" id="PF13561">
    <property type="entry name" value="adh_short_C2"/>
    <property type="match status" value="1"/>
</dbReference>
<organism evidence="4 5">
    <name type="scientific">Penicillium argentinense</name>
    <dbReference type="NCBI Taxonomy" id="1131581"/>
    <lineage>
        <taxon>Eukaryota</taxon>
        <taxon>Fungi</taxon>
        <taxon>Dikarya</taxon>
        <taxon>Ascomycota</taxon>
        <taxon>Pezizomycotina</taxon>
        <taxon>Eurotiomycetes</taxon>
        <taxon>Eurotiomycetidae</taxon>
        <taxon>Eurotiales</taxon>
        <taxon>Aspergillaceae</taxon>
        <taxon>Penicillium</taxon>
    </lineage>
</organism>
<dbReference type="InterPro" id="IPR036291">
    <property type="entry name" value="NAD(P)-bd_dom_sf"/>
</dbReference>
<comment type="similarity">
    <text evidence="1">Belongs to the short-chain dehydrogenases/reductases (SDR) family.</text>
</comment>
<sequence>MACQVKGIAFITGGGSGIGRSTAIAFAQNGISAVVLVDLNLFLLERIRDELRAQFSNLDVEILEVNVANEESVNAAVERTAGRFGRIDIGINCAGISGIPTPTAQMSLAEWQKVIDVNQTGVWLCQRALIRQMLKQDSRGVREGRGVIVNVSSMFGVAGPPGPFSIPHYTAAKHAVVGLTKMDAKAYSREGIRINAICPGFVDTPIIKEQIESGSMNAAFEMTPIGRPAQVEEISDALLFLASPMSSYMCGAALIVDGGNTV</sequence>
<dbReference type="CDD" id="cd05233">
    <property type="entry name" value="SDR_c"/>
    <property type="match status" value="1"/>
</dbReference>
<accession>A0A9W9FLS1</accession>
<protein>
    <submittedName>
        <fullName evidence="4">Uncharacterized protein</fullName>
    </submittedName>
</protein>
<name>A0A9W9FLS1_9EURO</name>
<keyword evidence="3" id="KW-0560">Oxidoreductase</keyword>
<dbReference type="SUPFAM" id="SSF51735">
    <property type="entry name" value="NAD(P)-binding Rossmann-fold domains"/>
    <property type="match status" value="1"/>
</dbReference>
<dbReference type="PRINTS" id="PR00080">
    <property type="entry name" value="SDRFAMILY"/>
</dbReference>